<protein>
    <submittedName>
        <fullName evidence="1">Esterase</fullName>
    </submittedName>
</protein>
<organism evidence="1 2">
    <name type="scientific">Kinneretia aquatilis</name>
    <dbReference type="NCBI Taxonomy" id="2070761"/>
    <lineage>
        <taxon>Bacteria</taxon>
        <taxon>Pseudomonadati</taxon>
        <taxon>Pseudomonadota</taxon>
        <taxon>Betaproteobacteria</taxon>
        <taxon>Burkholderiales</taxon>
        <taxon>Sphaerotilaceae</taxon>
        <taxon>Roseateles</taxon>
    </lineage>
</organism>
<dbReference type="Proteomes" id="UP000235916">
    <property type="component" value="Unassembled WGS sequence"/>
</dbReference>
<proteinExistence type="predicted"/>
<evidence type="ECO:0000313" key="1">
    <source>
        <dbReference type="EMBL" id="PND37883.1"/>
    </source>
</evidence>
<evidence type="ECO:0000313" key="2">
    <source>
        <dbReference type="Proteomes" id="UP000235916"/>
    </source>
</evidence>
<keyword evidence="2" id="KW-1185">Reference proteome</keyword>
<dbReference type="InterPro" id="IPR008886">
    <property type="entry name" value="UPF0227/Esterase_YqiA"/>
</dbReference>
<dbReference type="PANTHER" id="PTHR35602">
    <property type="entry name" value="ESTERASE YQIA-RELATED"/>
    <property type="match status" value="1"/>
</dbReference>
<name>A0A2N8KWQ5_9BURK</name>
<dbReference type="Gene3D" id="3.40.50.1820">
    <property type="entry name" value="alpha/beta hydrolase"/>
    <property type="match status" value="1"/>
</dbReference>
<dbReference type="OrthoDB" id="9814831at2"/>
<dbReference type="InterPro" id="IPR029058">
    <property type="entry name" value="AB_hydrolase_fold"/>
</dbReference>
<dbReference type="PANTHER" id="PTHR35602:SF3">
    <property type="entry name" value="ESTERASE YQIA"/>
    <property type="match status" value="1"/>
</dbReference>
<dbReference type="SUPFAM" id="SSF53474">
    <property type="entry name" value="alpha/beta-Hydrolases"/>
    <property type="match status" value="1"/>
</dbReference>
<dbReference type="Pfam" id="PF05728">
    <property type="entry name" value="UPF0227"/>
    <property type="match status" value="1"/>
</dbReference>
<dbReference type="EMBL" id="POSP01000003">
    <property type="protein sequence ID" value="PND37883.1"/>
    <property type="molecule type" value="Genomic_DNA"/>
</dbReference>
<comment type="caution">
    <text evidence="1">The sequence shown here is derived from an EMBL/GenBank/DDBJ whole genome shotgun (WGS) entry which is preliminary data.</text>
</comment>
<sequence>MFIASDPAGSGTETPRRSHLLYLHGFRSSPRSAKAVRMQTWVAAHRPDLHFACPQLPPSPRAAFALLQTLTQDWPAERSAVMGSSLGGFYTSALIQDRPGWRAVVINPAVDPARDLAAYIGEQSCWQDPAERFFFQPEFVDELCTLRPERLLNPERCLAVVAKGDELLDWREMQARYAAGPIQLLEGSDHGLSDFEDHLEGLVRFLQL</sequence>
<accession>A0A2N8KWQ5</accession>
<reference evidence="1 2" key="1">
    <citation type="submission" date="2018-01" db="EMBL/GenBank/DDBJ databases">
        <title>Draft genome sequence of Paucibacter aquatile CR182 isolated from freshwater of the Nakdong River.</title>
        <authorList>
            <person name="Choi A."/>
            <person name="Chung E.J."/>
        </authorList>
    </citation>
    <scope>NUCLEOTIDE SEQUENCE [LARGE SCALE GENOMIC DNA]</scope>
    <source>
        <strain evidence="1 2">CR182</strain>
    </source>
</reference>
<dbReference type="AlphaFoldDB" id="A0A2N8KWQ5"/>
<gene>
    <name evidence="1" type="ORF">C1O66_10325</name>
</gene>
<dbReference type="RefSeq" id="WP_102767803.1">
    <property type="nucleotide sequence ID" value="NZ_POSP01000003.1"/>
</dbReference>